<dbReference type="EMBL" id="APMY01000134">
    <property type="protein sequence ID" value="EOM74210.1"/>
    <property type="molecule type" value="Genomic_DNA"/>
</dbReference>
<keyword evidence="4" id="KW-0238">DNA-binding</keyword>
<reference evidence="7 8" key="1">
    <citation type="journal article" date="2013" name="Genome Announc.">
        <title>Draft Genome Sequence of Rhodococcus rhodnii Strain LMG5362, a Symbiont of Rhodnius prolixus (Hemiptera, Reduviidae, Triatominae), the Principle Vector of Trypanosoma cruzi.</title>
        <authorList>
            <person name="Pachebat J.A."/>
            <person name="van Keulen G."/>
            <person name="Whitten M.M."/>
            <person name="Girdwood S."/>
            <person name="Del Sol R."/>
            <person name="Dyson P.J."/>
            <person name="Facey P.D."/>
        </authorList>
    </citation>
    <scope>NUCLEOTIDE SEQUENCE [LARGE SCALE GENOMIC DNA]</scope>
    <source>
        <strain evidence="7 8">LMG 5362</strain>
    </source>
</reference>
<feature type="domain" description="RNA polymerase sigma factor 70 region 4 type 2" evidence="6">
    <location>
        <begin position="44"/>
        <end position="82"/>
    </location>
</feature>
<keyword evidence="5" id="KW-0804">Transcription</keyword>
<dbReference type="GO" id="GO:0003677">
    <property type="term" value="F:DNA binding"/>
    <property type="evidence" value="ECO:0007669"/>
    <property type="project" value="UniProtKB-KW"/>
</dbReference>
<organism evidence="7 8">
    <name type="scientific">Rhodococcus rhodnii LMG 5362</name>
    <dbReference type="NCBI Taxonomy" id="1273125"/>
    <lineage>
        <taxon>Bacteria</taxon>
        <taxon>Bacillati</taxon>
        <taxon>Actinomycetota</taxon>
        <taxon>Actinomycetes</taxon>
        <taxon>Mycobacteriales</taxon>
        <taxon>Nocardiaceae</taxon>
        <taxon>Rhodococcus</taxon>
    </lineage>
</organism>
<evidence type="ECO:0000256" key="5">
    <source>
        <dbReference type="ARBA" id="ARBA00023163"/>
    </source>
</evidence>
<keyword evidence="2" id="KW-0805">Transcription regulation</keyword>
<dbReference type="Proteomes" id="UP000013525">
    <property type="component" value="Unassembled WGS sequence"/>
</dbReference>
<dbReference type="InterPro" id="IPR013249">
    <property type="entry name" value="RNA_pol_sigma70_r4_t2"/>
</dbReference>
<dbReference type="Pfam" id="PF08281">
    <property type="entry name" value="Sigma70_r4_2"/>
    <property type="match status" value="1"/>
</dbReference>
<name>R7WGP1_9NOCA</name>
<evidence type="ECO:0000259" key="6">
    <source>
        <dbReference type="Pfam" id="PF08281"/>
    </source>
</evidence>
<dbReference type="InterPro" id="IPR036388">
    <property type="entry name" value="WH-like_DNA-bd_sf"/>
</dbReference>
<comment type="similarity">
    <text evidence="1">Belongs to the sigma-70 factor family. ECF subfamily.</text>
</comment>
<dbReference type="AlphaFoldDB" id="R7WGP1"/>
<dbReference type="RefSeq" id="WP_010840487.1">
    <property type="nucleotide sequence ID" value="NZ_APMY01000134.1"/>
</dbReference>
<sequence>MGAERPIRRKQTARELAEKMGASTRTIQRIMAEPRDQFLARAAENRRRAVELREQGLKYREIAEEMGISTGTVGKLLHDARKYAVSS</sequence>
<protein>
    <recommendedName>
        <fullName evidence="6">RNA polymerase sigma factor 70 region 4 type 2 domain-containing protein</fullName>
    </recommendedName>
</protein>
<evidence type="ECO:0000256" key="4">
    <source>
        <dbReference type="ARBA" id="ARBA00023125"/>
    </source>
</evidence>
<evidence type="ECO:0000313" key="8">
    <source>
        <dbReference type="Proteomes" id="UP000013525"/>
    </source>
</evidence>
<comment type="caution">
    <text evidence="7">The sequence shown here is derived from an EMBL/GenBank/DDBJ whole genome shotgun (WGS) entry which is preliminary data.</text>
</comment>
<gene>
    <name evidence="7" type="ORF">Rrhod_4475</name>
</gene>
<dbReference type="InterPro" id="IPR013324">
    <property type="entry name" value="RNA_pol_sigma_r3/r4-like"/>
</dbReference>
<keyword evidence="3" id="KW-0731">Sigma factor</keyword>
<dbReference type="PATRIC" id="fig|1273125.3.peg.4249"/>
<evidence type="ECO:0000256" key="1">
    <source>
        <dbReference type="ARBA" id="ARBA00010641"/>
    </source>
</evidence>
<proteinExistence type="inferred from homology"/>
<dbReference type="SUPFAM" id="SSF88659">
    <property type="entry name" value="Sigma3 and sigma4 domains of RNA polymerase sigma factors"/>
    <property type="match status" value="1"/>
</dbReference>
<keyword evidence="8" id="KW-1185">Reference proteome</keyword>
<dbReference type="GO" id="GO:0006352">
    <property type="term" value="P:DNA-templated transcription initiation"/>
    <property type="evidence" value="ECO:0007669"/>
    <property type="project" value="InterPro"/>
</dbReference>
<dbReference type="Gene3D" id="1.10.10.10">
    <property type="entry name" value="Winged helix-like DNA-binding domain superfamily/Winged helix DNA-binding domain"/>
    <property type="match status" value="1"/>
</dbReference>
<dbReference type="eggNOG" id="ENOG5031GTV">
    <property type="taxonomic scope" value="Bacteria"/>
</dbReference>
<evidence type="ECO:0000256" key="2">
    <source>
        <dbReference type="ARBA" id="ARBA00023015"/>
    </source>
</evidence>
<accession>R7WGP1</accession>
<evidence type="ECO:0000256" key="3">
    <source>
        <dbReference type="ARBA" id="ARBA00023082"/>
    </source>
</evidence>
<dbReference type="GO" id="GO:0016987">
    <property type="term" value="F:sigma factor activity"/>
    <property type="evidence" value="ECO:0007669"/>
    <property type="project" value="UniProtKB-KW"/>
</dbReference>
<evidence type="ECO:0000313" key="7">
    <source>
        <dbReference type="EMBL" id="EOM74210.1"/>
    </source>
</evidence>